<evidence type="ECO:0000313" key="4">
    <source>
        <dbReference type="Proteomes" id="UP001174909"/>
    </source>
</evidence>
<dbReference type="EMBL" id="CASHTH010000635">
    <property type="protein sequence ID" value="CAI8005792.1"/>
    <property type="molecule type" value="Genomic_DNA"/>
</dbReference>
<keyword evidence="1" id="KW-0408">Iron</keyword>
<dbReference type="InterPro" id="IPR050231">
    <property type="entry name" value="Iron_ascorbate_oxido_reductase"/>
</dbReference>
<keyword evidence="1" id="KW-0479">Metal-binding</keyword>
<dbReference type="PRINTS" id="PR00682">
    <property type="entry name" value="IPNSYNTHASE"/>
</dbReference>
<evidence type="ECO:0000256" key="1">
    <source>
        <dbReference type="RuleBase" id="RU003682"/>
    </source>
</evidence>
<comment type="caution">
    <text evidence="3">The sequence shown here is derived from an EMBL/GenBank/DDBJ whole genome shotgun (WGS) entry which is preliminary data.</text>
</comment>
<dbReference type="SUPFAM" id="SSF51197">
    <property type="entry name" value="Clavaminate synthase-like"/>
    <property type="match status" value="1"/>
</dbReference>
<dbReference type="Gene3D" id="2.60.120.330">
    <property type="entry name" value="B-lactam Antibiotic, Isopenicillin N Synthase, Chain"/>
    <property type="match status" value="1"/>
</dbReference>
<dbReference type="InterPro" id="IPR026992">
    <property type="entry name" value="DIOX_N"/>
</dbReference>
<evidence type="ECO:0000313" key="3">
    <source>
        <dbReference type="EMBL" id="CAI8005792.1"/>
    </source>
</evidence>
<dbReference type="Pfam" id="PF03171">
    <property type="entry name" value="2OG-FeII_Oxy"/>
    <property type="match status" value="1"/>
</dbReference>
<sequence length="324" mass="36761">MFIPTLDLAGERGEAAKQLVAALEDPGFLYIKNVQGYDPDELLKHTEWFFSLPLDVRMSLARREWNPKNSNRYHGYCPVIPGVADYKENVEFSLDLPQDDPCVLSNVFYEPNVWLPDSVSGAADFKEFVLKYYQSMSDLLLEVAHLLAIGLGKEENYFDELFLHEPMSTLRLMHYPLREGLIPEAARKEGHVLSCLEHTDTVFVTFLCTFGYRGLQILEGGGSWSDVEVIPDCLIMNAGDALVKTTGRFKATRHRVVDYGVERFSVPFFAEPGYYADITQYGAPISEEAIALCSTDLPNQYGPWLRERLNQKQFSDYPTGSIQE</sequence>
<dbReference type="Pfam" id="PF14226">
    <property type="entry name" value="DIOX_N"/>
    <property type="match status" value="1"/>
</dbReference>
<comment type="similarity">
    <text evidence="1">Belongs to the iron/ascorbate-dependent oxidoreductase family.</text>
</comment>
<gene>
    <name evidence="3" type="ORF">GBAR_LOCUS4400</name>
</gene>
<protein>
    <submittedName>
        <fullName evidence="3">2-oxoglutarate-Fe(II) type oxidoreductase</fullName>
    </submittedName>
</protein>
<dbReference type="GO" id="GO:0046872">
    <property type="term" value="F:metal ion binding"/>
    <property type="evidence" value="ECO:0007669"/>
    <property type="project" value="UniProtKB-KW"/>
</dbReference>
<dbReference type="AlphaFoldDB" id="A0AA35R8V4"/>
<dbReference type="GO" id="GO:0016491">
    <property type="term" value="F:oxidoreductase activity"/>
    <property type="evidence" value="ECO:0007669"/>
    <property type="project" value="UniProtKB-KW"/>
</dbReference>
<keyword evidence="4" id="KW-1185">Reference proteome</keyword>
<accession>A0AA35R8V4</accession>
<feature type="domain" description="Fe2OG dioxygenase" evidence="2">
    <location>
        <begin position="165"/>
        <end position="272"/>
    </location>
</feature>
<dbReference type="InterPro" id="IPR027443">
    <property type="entry name" value="IPNS-like_sf"/>
</dbReference>
<dbReference type="InterPro" id="IPR005123">
    <property type="entry name" value="Oxoglu/Fe-dep_dioxygenase_dom"/>
</dbReference>
<dbReference type="PROSITE" id="PS51471">
    <property type="entry name" value="FE2OG_OXY"/>
    <property type="match status" value="1"/>
</dbReference>
<name>A0AA35R8V4_GEOBA</name>
<dbReference type="PANTHER" id="PTHR47990">
    <property type="entry name" value="2-OXOGLUTARATE (2OG) AND FE(II)-DEPENDENT OXYGENASE SUPERFAMILY PROTEIN-RELATED"/>
    <property type="match status" value="1"/>
</dbReference>
<dbReference type="InterPro" id="IPR044861">
    <property type="entry name" value="IPNS-like_FE2OG_OXY"/>
</dbReference>
<keyword evidence="1" id="KW-0560">Oxidoreductase</keyword>
<organism evidence="3 4">
    <name type="scientific">Geodia barretti</name>
    <name type="common">Barrett's horny sponge</name>
    <dbReference type="NCBI Taxonomy" id="519541"/>
    <lineage>
        <taxon>Eukaryota</taxon>
        <taxon>Metazoa</taxon>
        <taxon>Porifera</taxon>
        <taxon>Demospongiae</taxon>
        <taxon>Heteroscleromorpha</taxon>
        <taxon>Tetractinellida</taxon>
        <taxon>Astrophorina</taxon>
        <taxon>Geodiidae</taxon>
        <taxon>Geodia</taxon>
    </lineage>
</organism>
<dbReference type="Proteomes" id="UP001174909">
    <property type="component" value="Unassembled WGS sequence"/>
</dbReference>
<reference evidence="3" key="1">
    <citation type="submission" date="2023-03" db="EMBL/GenBank/DDBJ databases">
        <authorList>
            <person name="Steffen K."/>
            <person name="Cardenas P."/>
        </authorList>
    </citation>
    <scope>NUCLEOTIDE SEQUENCE</scope>
</reference>
<evidence type="ECO:0000259" key="2">
    <source>
        <dbReference type="PROSITE" id="PS51471"/>
    </source>
</evidence>
<proteinExistence type="inferred from homology"/>